<organism evidence="3 4">
    <name type="scientific">SAR324 cluster bacterium</name>
    <dbReference type="NCBI Taxonomy" id="2024889"/>
    <lineage>
        <taxon>Bacteria</taxon>
        <taxon>Deltaproteobacteria</taxon>
        <taxon>SAR324 cluster</taxon>
    </lineage>
</organism>
<evidence type="ECO:0000256" key="1">
    <source>
        <dbReference type="RuleBase" id="RU003847"/>
    </source>
</evidence>
<dbReference type="InterPro" id="IPR033655">
    <property type="entry name" value="TGS_RelA/SpoT"/>
</dbReference>
<accession>A0A2A4T483</accession>
<dbReference type="Pfam" id="PF13328">
    <property type="entry name" value="HD_4"/>
    <property type="match status" value="1"/>
</dbReference>
<dbReference type="InterPro" id="IPR004095">
    <property type="entry name" value="TGS"/>
</dbReference>
<comment type="caution">
    <text evidence="3">The sequence shown here is derived from an EMBL/GenBank/DDBJ whole genome shotgun (WGS) entry which is preliminary data.</text>
</comment>
<evidence type="ECO:0000313" key="3">
    <source>
        <dbReference type="EMBL" id="PCI28089.1"/>
    </source>
</evidence>
<dbReference type="Gene3D" id="3.10.20.30">
    <property type="match status" value="1"/>
</dbReference>
<dbReference type="PANTHER" id="PTHR21262:SF31">
    <property type="entry name" value="GTP PYROPHOSPHOKINASE"/>
    <property type="match status" value="1"/>
</dbReference>
<dbReference type="GO" id="GO:0015969">
    <property type="term" value="P:guanosine tetraphosphate metabolic process"/>
    <property type="evidence" value="ECO:0007669"/>
    <property type="project" value="InterPro"/>
</dbReference>
<sequence>MIRVETIISCFQEYTEGQVDCTPLQKAYIIVAKAQHHFSNTSLQLSLEIAQVLVDLKLDIQSVVSGLLYGTFREGKIDLDKVRDMMGKETALILENLYLIPQKNTAGEIKQQIAENMRHMIFATSKDIRILFVNLAVRIVYMRHYKKLLKSRSEGFAQETLAIYSPIAERLGLAHIKVELEDLSFSCLHPKEFKHISNFCQRMKISHDILLEKLHTDITELLENSQIVGNVAGRIKHHYSIFRKAKKDKVDYEYIHDLIGVRIITNSIGECYKVLGLMHETYQPVVERYKDYISYPKPNGYQSLHTMVFTQDGFGFELQIRTEKMHMIAERGVASHWEYKAHSKDILKDKQTAWLHDLTRSLNITSDPKESLEIFTRELYSDFVYVFTPSGKIIKLPRGASVIDFAYEVHTEIGAQCHSALINGRKCSIKTTLNHGDKVKVLTSEQQEPMTSWLLFATTTRALSHIRSFLCKKEQQEAEKLGKELFSELLLKLELKKGDFEDSTQWKEFLQKQQLKDQESYFRELGFGKANIKDLQFFITNVTPQKNKKTTKTKKLLSLPFKKKQIGEGVRIAGIENQMVHYANCCNPVKGDPVVGVFRRGKGVEIHWTNCVTIRSQSINPERLVEVEWVRERTEKFPVRIHLRFDDRIRTSFSIIKVLDQAKVVLLENNLRLLNNISHQDIKIKVDNVEQLGKILKRLNAVPQVEAHRQQDSHLEEG</sequence>
<dbReference type="AlphaFoldDB" id="A0A2A4T483"/>
<dbReference type="PROSITE" id="PS51880">
    <property type="entry name" value="TGS"/>
    <property type="match status" value="1"/>
</dbReference>
<dbReference type="SUPFAM" id="SSF81271">
    <property type="entry name" value="TGS-like"/>
    <property type="match status" value="1"/>
</dbReference>
<name>A0A2A4T483_9DELT</name>
<dbReference type="Gene3D" id="3.30.460.10">
    <property type="entry name" value="Beta Polymerase, domain 2"/>
    <property type="match status" value="1"/>
</dbReference>
<evidence type="ECO:0000259" key="2">
    <source>
        <dbReference type="PROSITE" id="PS51880"/>
    </source>
</evidence>
<dbReference type="Gene3D" id="3.30.70.260">
    <property type="match status" value="1"/>
</dbReference>
<evidence type="ECO:0000313" key="4">
    <source>
        <dbReference type="Proteomes" id="UP000218113"/>
    </source>
</evidence>
<gene>
    <name evidence="3" type="ORF">COB67_07075</name>
</gene>
<dbReference type="InterPro" id="IPR004811">
    <property type="entry name" value="RelA/Spo_fam"/>
</dbReference>
<dbReference type="SMART" id="SM00954">
    <property type="entry name" value="RelA_SpoT"/>
    <property type="match status" value="1"/>
</dbReference>
<dbReference type="Pfam" id="PF04607">
    <property type="entry name" value="RelA_SpoT"/>
    <property type="match status" value="1"/>
</dbReference>
<dbReference type="SUPFAM" id="SSF109604">
    <property type="entry name" value="HD-domain/PDEase-like"/>
    <property type="match status" value="1"/>
</dbReference>
<dbReference type="CDD" id="cd05399">
    <property type="entry name" value="NT_Rel-Spo_like"/>
    <property type="match status" value="1"/>
</dbReference>
<dbReference type="InterPro" id="IPR012675">
    <property type="entry name" value="Beta-grasp_dom_sf"/>
</dbReference>
<proteinExistence type="inferred from homology"/>
<dbReference type="FunFam" id="3.10.20.30:FF:000002">
    <property type="entry name" value="GTP pyrophosphokinase (RelA/SpoT)"/>
    <property type="match status" value="1"/>
</dbReference>
<dbReference type="Pfam" id="PF02824">
    <property type="entry name" value="TGS"/>
    <property type="match status" value="1"/>
</dbReference>
<protein>
    <recommendedName>
        <fullName evidence="2">TGS domain-containing protein</fullName>
    </recommendedName>
</protein>
<dbReference type="SUPFAM" id="SSF81301">
    <property type="entry name" value="Nucleotidyltransferase"/>
    <property type="match status" value="1"/>
</dbReference>
<dbReference type="NCBIfam" id="TIGR00691">
    <property type="entry name" value="spoT_relA"/>
    <property type="match status" value="1"/>
</dbReference>
<dbReference type="Proteomes" id="UP000218113">
    <property type="component" value="Unassembled WGS sequence"/>
</dbReference>
<dbReference type="EMBL" id="NVSR01000041">
    <property type="protein sequence ID" value="PCI28089.1"/>
    <property type="molecule type" value="Genomic_DNA"/>
</dbReference>
<dbReference type="InterPro" id="IPR043519">
    <property type="entry name" value="NT_sf"/>
</dbReference>
<dbReference type="Gene3D" id="1.10.3210.10">
    <property type="entry name" value="Hypothetical protein af1432"/>
    <property type="match status" value="1"/>
</dbReference>
<dbReference type="InterPro" id="IPR002912">
    <property type="entry name" value="ACT_dom"/>
</dbReference>
<dbReference type="InterPro" id="IPR007685">
    <property type="entry name" value="RelA_SpoT"/>
</dbReference>
<dbReference type="Pfam" id="PF13291">
    <property type="entry name" value="ACT_4"/>
    <property type="match status" value="1"/>
</dbReference>
<dbReference type="PANTHER" id="PTHR21262">
    <property type="entry name" value="GUANOSINE-3',5'-BIS DIPHOSPHATE 3'-PYROPHOSPHOHYDROLASE"/>
    <property type="match status" value="1"/>
</dbReference>
<comment type="similarity">
    <text evidence="1">Belongs to the relA/spoT family.</text>
</comment>
<dbReference type="GO" id="GO:0005886">
    <property type="term" value="C:plasma membrane"/>
    <property type="evidence" value="ECO:0007669"/>
    <property type="project" value="TreeGrafter"/>
</dbReference>
<reference evidence="4" key="1">
    <citation type="submission" date="2017-08" db="EMBL/GenBank/DDBJ databases">
        <title>A dynamic microbial community with high functional redundancy inhabits the cold, oxic subseafloor aquifer.</title>
        <authorList>
            <person name="Tully B.J."/>
            <person name="Wheat C.G."/>
            <person name="Glazer B.T."/>
            <person name="Huber J.A."/>
        </authorList>
    </citation>
    <scope>NUCLEOTIDE SEQUENCE [LARGE SCALE GENOMIC DNA]</scope>
</reference>
<dbReference type="CDD" id="cd01668">
    <property type="entry name" value="TGS_RSH"/>
    <property type="match status" value="1"/>
</dbReference>
<comment type="function">
    <text evidence="1">In eubacteria ppGpp (guanosine 3'-diphosphate 5'-diphosphate) is a mediator of the stringent response that coordinates a variety of cellular activities in response to changes in nutritional abundance.</text>
</comment>
<feature type="domain" description="TGS" evidence="2">
    <location>
        <begin position="382"/>
        <end position="443"/>
    </location>
</feature>
<dbReference type="InterPro" id="IPR012676">
    <property type="entry name" value="TGS-like"/>
</dbReference>